<keyword evidence="5 10" id="KW-0548">Nucleotidyltransferase</keyword>
<evidence type="ECO:0000256" key="1">
    <source>
        <dbReference type="ARBA" id="ARBA00002324"/>
    </source>
</evidence>
<keyword evidence="4 10" id="KW-0808">Transferase</keyword>
<dbReference type="GO" id="GO:0005524">
    <property type="term" value="F:ATP binding"/>
    <property type="evidence" value="ECO:0007669"/>
    <property type="project" value="UniProtKB-KW"/>
</dbReference>
<comment type="caution">
    <text evidence="12">The sequence shown here is derived from an EMBL/GenBank/DDBJ whole genome shotgun (WGS) entry which is preliminary data.</text>
</comment>
<accession>A0A7V3ZZ76</accession>
<comment type="catalytic activity">
    <reaction evidence="9 10">
        <text>nicotinate beta-D-ribonucleotide + ATP + H(+) = deamido-NAD(+) + diphosphate</text>
        <dbReference type="Rhea" id="RHEA:22860"/>
        <dbReference type="ChEBI" id="CHEBI:15378"/>
        <dbReference type="ChEBI" id="CHEBI:30616"/>
        <dbReference type="ChEBI" id="CHEBI:33019"/>
        <dbReference type="ChEBI" id="CHEBI:57502"/>
        <dbReference type="ChEBI" id="CHEBI:58437"/>
        <dbReference type="EC" id="2.7.7.18"/>
    </reaction>
</comment>
<gene>
    <name evidence="10 12" type="primary">nadD</name>
    <name evidence="12" type="ORF">ENU66_07345</name>
</gene>
<dbReference type="InterPro" id="IPR014729">
    <property type="entry name" value="Rossmann-like_a/b/a_fold"/>
</dbReference>
<dbReference type="Gene3D" id="3.40.50.620">
    <property type="entry name" value="HUPs"/>
    <property type="match status" value="1"/>
</dbReference>
<dbReference type="HAMAP" id="MF_00244">
    <property type="entry name" value="NaMN_adenylyltr"/>
    <property type="match status" value="1"/>
</dbReference>
<evidence type="ECO:0000256" key="8">
    <source>
        <dbReference type="ARBA" id="ARBA00023027"/>
    </source>
</evidence>
<dbReference type="NCBIfam" id="TIGR00482">
    <property type="entry name" value="nicotinate (nicotinamide) nucleotide adenylyltransferase"/>
    <property type="match status" value="1"/>
</dbReference>
<dbReference type="EMBL" id="DTDJ01000046">
    <property type="protein sequence ID" value="HGL18125.1"/>
    <property type="molecule type" value="Genomic_DNA"/>
</dbReference>
<dbReference type="NCBIfam" id="TIGR00125">
    <property type="entry name" value="cyt_tran_rel"/>
    <property type="match status" value="1"/>
</dbReference>
<comment type="pathway">
    <text evidence="2 10">Cofactor biosynthesis; NAD(+) biosynthesis; deamido-NAD(+) from nicotinate D-ribonucleotide: step 1/1.</text>
</comment>
<dbReference type="AlphaFoldDB" id="A0A7V3ZZ76"/>
<dbReference type="InterPro" id="IPR005248">
    <property type="entry name" value="NadD/NMNAT"/>
</dbReference>
<protein>
    <recommendedName>
        <fullName evidence="10">Probable nicotinate-nucleotide adenylyltransferase</fullName>
        <ecNumber evidence="10">2.7.7.18</ecNumber>
    </recommendedName>
    <alternativeName>
        <fullName evidence="10">Deamido-NAD(+) diphosphorylase</fullName>
    </alternativeName>
    <alternativeName>
        <fullName evidence="10">Deamido-NAD(+) pyrophosphorylase</fullName>
    </alternativeName>
    <alternativeName>
        <fullName evidence="10">Nicotinate mononucleotide adenylyltransferase</fullName>
        <shortName evidence="10">NaMN adenylyltransferase</shortName>
    </alternativeName>
</protein>
<dbReference type="EC" id="2.7.7.18" evidence="10"/>
<keyword evidence="8 10" id="KW-0520">NAD</keyword>
<dbReference type="NCBIfam" id="NF000840">
    <property type="entry name" value="PRK00071.1-3"/>
    <property type="match status" value="1"/>
</dbReference>
<dbReference type="UniPathway" id="UPA00253">
    <property type="reaction ID" value="UER00332"/>
</dbReference>
<dbReference type="GO" id="GO:0009435">
    <property type="term" value="P:NAD+ biosynthetic process"/>
    <property type="evidence" value="ECO:0007669"/>
    <property type="project" value="UniProtKB-UniRule"/>
</dbReference>
<evidence type="ECO:0000256" key="9">
    <source>
        <dbReference type="ARBA" id="ARBA00048721"/>
    </source>
</evidence>
<proteinExistence type="inferred from homology"/>
<evidence type="ECO:0000259" key="11">
    <source>
        <dbReference type="Pfam" id="PF01467"/>
    </source>
</evidence>
<keyword evidence="6 10" id="KW-0547">Nucleotide-binding</keyword>
<dbReference type="SUPFAM" id="SSF52374">
    <property type="entry name" value="Nucleotidylyl transferase"/>
    <property type="match status" value="1"/>
</dbReference>
<reference evidence="12" key="1">
    <citation type="journal article" date="2020" name="mSystems">
        <title>Genome- and Community-Level Interaction Insights into Carbon Utilization and Element Cycling Functions of Hydrothermarchaeota in Hydrothermal Sediment.</title>
        <authorList>
            <person name="Zhou Z."/>
            <person name="Liu Y."/>
            <person name="Xu W."/>
            <person name="Pan J."/>
            <person name="Luo Z.H."/>
            <person name="Li M."/>
        </authorList>
    </citation>
    <scope>NUCLEOTIDE SEQUENCE [LARGE SCALE GENOMIC DNA]</scope>
    <source>
        <strain evidence="12">SpSt-69</strain>
    </source>
</reference>
<evidence type="ECO:0000313" key="12">
    <source>
        <dbReference type="EMBL" id="HGL18125.1"/>
    </source>
</evidence>
<evidence type="ECO:0000256" key="4">
    <source>
        <dbReference type="ARBA" id="ARBA00022679"/>
    </source>
</evidence>
<evidence type="ECO:0000256" key="3">
    <source>
        <dbReference type="ARBA" id="ARBA00022642"/>
    </source>
</evidence>
<dbReference type="GO" id="GO:0004515">
    <property type="term" value="F:nicotinate-nucleotide adenylyltransferase activity"/>
    <property type="evidence" value="ECO:0007669"/>
    <property type="project" value="UniProtKB-UniRule"/>
</dbReference>
<organism evidence="12">
    <name type="scientific">candidate division WOR-3 bacterium</name>
    <dbReference type="NCBI Taxonomy" id="2052148"/>
    <lineage>
        <taxon>Bacteria</taxon>
        <taxon>Bacteria division WOR-3</taxon>
    </lineage>
</organism>
<evidence type="ECO:0000256" key="5">
    <source>
        <dbReference type="ARBA" id="ARBA00022695"/>
    </source>
</evidence>
<evidence type="ECO:0000256" key="6">
    <source>
        <dbReference type="ARBA" id="ARBA00022741"/>
    </source>
</evidence>
<evidence type="ECO:0000256" key="10">
    <source>
        <dbReference type="HAMAP-Rule" id="MF_00244"/>
    </source>
</evidence>
<keyword evidence="7 10" id="KW-0067">ATP-binding</keyword>
<evidence type="ECO:0000256" key="7">
    <source>
        <dbReference type="ARBA" id="ARBA00022840"/>
    </source>
</evidence>
<dbReference type="Pfam" id="PF01467">
    <property type="entry name" value="CTP_transf_like"/>
    <property type="match status" value="1"/>
</dbReference>
<comment type="function">
    <text evidence="1 10">Catalyzes the reversible adenylation of nicotinate mononucleotide (NaMN) to nicotinic acid adenine dinucleotide (NaAD).</text>
</comment>
<dbReference type="InterPro" id="IPR004821">
    <property type="entry name" value="Cyt_trans-like"/>
</dbReference>
<keyword evidence="3 10" id="KW-0662">Pyridine nucleotide biosynthesis</keyword>
<sequence>MQKIGIFGGAFDPIHIGHVILVQDVWENVELDKILFLVNYKPPHKEVYASFEDRFNMVKLAVEGIEYFEASDFEAVENIVPSYTVNVLERLKGKLKDAKFFLILGADQYQALTSWYNYNRLVEMVNFVVLKRPGWWLNVTNTEKVIFLDERLIDISSTEIRERIRQGKSIKYLVPEKVFHYITERGLYLRV</sequence>
<feature type="domain" description="Cytidyltransferase-like" evidence="11">
    <location>
        <begin position="6"/>
        <end position="163"/>
    </location>
</feature>
<dbReference type="PANTHER" id="PTHR39321:SF3">
    <property type="entry name" value="PHOSPHOPANTETHEINE ADENYLYLTRANSFERASE"/>
    <property type="match status" value="1"/>
</dbReference>
<evidence type="ECO:0000256" key="2">
    <source>
        <dbReference type="ARBA" id="ARBA00005019"/>
    </source>
</evidence>
<name>A0A7V3ZZ76_UNCW3</name>
<dbReference type="CDD" id="cd02165">
    <property type="entry name" value="NMNAT"/>
    <property type="match status" value="1"/>
</dbReference>
<dbReference type="PANTHER" id="PTHR39321">
    <property type="entry name" value="NICOTINATE-NUCLEOTIDE ADENYLYLTRANSFERASE-RELATED"/>
    <property type="match status" value="1"/>
</dbReference>
<comment type="similarity">
    <text evidence="10">Belongs to the NadD family.</text>
</comment>